<gene>
    <name evidence="2" type="ORF">KME25_32000</name>
</gene>
<reference evidence="2" key="1">
    <citation type="submission" date="2021-05" db="EMBL/GenBank/DDBJ databases">
        <authorList>
            <person name="Pietrasiak N."/>
            <person name="Ward R."/>
            <person name="Stajich J.E."/>
            <person name="Kurbessoian T."/>
        </authorList>
    </citation>
    <scope>NUCLEOTIDE SEQUENCE</scope>
    <source>
        <strain evidence="2">CPER-KK1</strain>
    </source>
</reference>
<protein>
    <submittedName>
        <fullName evidence="2">Uncharacterized protein</fullName>
    </submittedName>
</protein>
<feature type="compositionally biased region" description="Polar residues" evidence="1">
    <location>
        <begin position="62"/>
        <end position="72"/>
    </location>
</feature>
<feature type="region of interest" description="Disordered" evidence="1">
    <location>
        <begin position="59"/>
        <end position="78"/>
    </location>
</feature>
<reference evidence="2" key="2">
    <citation type="journal article" date="2022" name="Microbiol. Resour. Announc.">
        <title>Metagenome Sequencing to Explore Phylogenomics of Terrestrial Cyanobacteria.</title>
        <authorList>
            <person name="Ward R.D."/>
            <person name="Stajich J.E."/>
            <person name="Johansen J.R."/>
            <person name="Huntemann M."/>
            <person name="Clum A."/>
            <person name="Foster B."/>
            <person name="Foster B."/>
            <person name="Roux S."/>
            <person name="Palaniappan K."/>
            <person name="Varghese N."/>
            <person name="Mukherjee S."/>
            <person name="Reddy T.B.K."/>
            <person name="Daum C."/>
            <person name="Copeland A."/>
            <person name="Chen I.A."/>
            <person name="Ivanova N.N."/>
            <person name="Kyrpides N.C."/>
            <person name="Shapiro N."/>
            <person name="Eloe-Fadrosh E.A."/>
            <person name="Pietrasiak N."/>
        </authorList>
    </citation>
    <scope>NUCLEOTIDE SEQUENCE</scope>
    <source>
        <strain evidence="2">CPER-KK1</strain>
    </source>
</reference>
<sequence length="78" mass="8655">MGLEKRMFRGMFAPGEVVQLRQMCFTPGRVFEPGKYIVGELPDIAFDMGLVDRLPPVKGKSAQITDVETPTEANPDDL</sequence>
<organism evidence="2 3">
    <name type="scientific">Symplocastrum torsivum CPER-KK1</name>
    <dbReference type="NCBI Taxonomy" id="450513"/>
    <lineage>
        <taxon>Bacteria</taxon>
        <taxon>Bacillati</taxon>
        <taxon>Cyanobacteriota</taxon>
        <taxon>Cyanophyceae</taxon>
        <taxon>Oscillatoriophycideae</taxon>
        <taxon>Oscillatoriales</taxon>
        <taxon>Microcoleaceae</taxon>
        <taxon>Symplocastrum</taxon>
    </lineage>
</organism>
<accession>A0A951PUQ3</accession>
<evidence type="ECO:0000256" key="1">
    <source>
        <dbReference type="SAM" id="MobiDB-lite"/>
    </source>
</evidence>
<evidence type="ECO:0000313" key="3">
    <source>
        <dbReference type="Proteomes" id="UP000753908"/>
    </source>
</evidence>
<dbReference type="EMBL" id="JAHHIF010000079">
    <property type="protein sequence ID" value="MBW4548993.1"/>
    <property type="molecule type" value="Genomic_DNA"/>
</dbReference>
<proteinExistence type="predicted"/>
<evidence type="ECO:0000313" key="2">
    <source>
        <dbReference type="EMBL" id="MBW4548993.1"/>
    </source>
</evidence>
<dbReference type="AlphaFoldDB" id="A0A951PUQ3"/>
<comment type="caution">
    <text evidence="2">The sequence shown here is derived from an EMBL/GenBank/DDBJ whole genome shotgun (WGS) entry which is preliminary data.</text>
</comment>
<dbReference type="Proteomes" id="UP000753908">
    <property type="component" value="Unassembled WGS sequence"/>
</dbReference>
<name>A0A951PUQ3_9CYAN</name>